<organism evidence="1 2">
    <name type="scientific">Synaphobranchus kaupii</name>
    <name type="common">Kaup's arrowtooth eel</name>
    <dbReference type="NCBI Taxonomy" id="118154"/>
    <lineage>
        <taxon>Eukaryota</taxon>
        <taxon>Metazoa</taxon>
        <taxon>Chordata</taxon>
        <taxon>Craniata</taxon>
        <taxon>Vertebrata</taxon>
        <taxon>Euteleostomi</taxon>
        <taxon>Actinopterygii</taxon>
        <taxon>Neopterygii</taxon>
        <taxon>Teleostei</taxon>
        <taxon>Anguilliformes</taxon>
        <taxon>Synaphobranchidae</taxon>
        <taxon>Synaphobranchus</taxon>
    </lineage>
</organism>
<dbReference type="OrthoDB" id="414863at2759"/>
<gene>
    <name evidence="1" type="ORF">SKAU_G00294760</name>
</gene>
<reference evidence="1" key="1">
    <citation type="journal article" date="2023" name="Science">
        <title>Genome structures resolve the early diversification of teleost fishes.</title>
        <authorList>
            <person name="Parey E."/>
            <person name="Louis A."/>
            <person name="Montfort J."/>
            <person name="Bouchez O."/>
            <person name="Roques C."/>
            <person name="Iampietro C."/>
            <person name="Lluch J."/>
            <person name="Castinel A."/>
            <person name="Donnadieu C."/>
            <person name="Desvignes T."/>
            <person name="Floi Bucao C."/>
            <person name="Jouanno E."/>
            <person name="Wen M."/>
            <person name="Mejri S."/>
            <person name="Dirks R."/>
            <person name="Jansen H."/>
            <person name="Henkel C."/>
            <person name="Chen W.J."/>
            <person name="Zahm M."/>
            <person name="Cabau C."/>
            <person name="Klopp C."/>
            <person name="Thompson A.W."/>
            <person name="Robinson-Rechavi M."/>
            <person name="Braasch I."/>
            <person name="Lecointre G."/>
            <person name="Bobe J."/>
            <person name="Postlethwait J.H."/>
            <person name="Berthelot C."/>
            <person name="Roest Crollius H."/>
            <person name="Guiguen Y."/>
        </authorList>
    </citation>
    <scope>NUCLEOTIDE SEQUENCE</scope>
    <source>
        <strain evidence="1">WJC10195</strain>
    </source>
</reference>
<proteinExistence type="predicted"/>
<sequence>MWSSLTPATSVVPTVTPVVSGCNCRLVTGASLCGVDVVVDAGQTMRETISREHPWEVMPDLLFYRDPEEEEQQRAAGEAG</sequence>
<comment type="caution">
    <text evidence="1">The sequence shown here is derived from an EMBL/GenBank/DDBJ whole genome shotgun (WGS) entry which is preliminary data.</text>
</comment>
<dbReference type="Proteomes" id="UP001152622">
    <property type="component" value="Chromosome 12"/>
</dbReference>
<name>A0A9Q1IMN0_SYNKA</name>
<dbReference type="Gene3D" id="3.40.50.10490">
    <property type="entry name" value="Glucose-6-phosphate isomerase like protein, domain 1"/>
    <property type="match status" value="1"/>
</dbReference>
<evidence type="ECO:0000313" key="2">
    <source>
        <dbReference type="Proteomes" id="UP001152622"/>
    </source>
</evidence>
<dbReference type="EMBL" id="JAINUF010000012">
    <property type="protein sequence ID" value="KAJ8345283.1"/>
    <property type="molecule type" value="Genomic_DNA"/>
</dbReference>
<accession>A0A9Q1IMN0</accession>
<protein>
    <submittedName>
        <fullName evidence="1">Uncharacterized protein</fullName>
    </submittedName>
</protein>
<evidence type="ECO:0000313" key="1">
    <source>
        <dbReference type="EMBL" id="KAJ8345283.1"/>
    </source>
</evidence>
<keyword evidence="2" id="KW-1185">Reference proteome</keyword>
<dbReference type="AlphaFoldDB" id="A0A9Q1IMN0"/>